<proteinExistence type="predicted"/>
<sequence length="106" mass="11740">MWVYSQKSTEDTLIKHCNILFDGRQKKLVTTLIFLDIKGAFDNAWWPSILSILKETGIPENMLHLLKSFLSERTAGLALGPSRQTFPSEKGCPLGSVSGPILFGTS</sequence>
<dbReference type="Pfam" id="PF00078">
    <property type="entry name" value="RVT_1"/>
    <property type="match status" value="1"/>
</dbReference>
<dbReference type="PANTHER" id="PTHR19446">
    <property type="entry name" value="REVERSE TRANSCRIPTASES"/>
    <property type="match status" value="1"/>
</dbReference>
<dbReference type="PROSITE" id="PS50878">
    <property type="entry name" value="RT_POL"/>
    <property type="match status" value="1"/>
</dbReference>
<evidence type="ECO:0000313" key="2">
    <source>
        <dbReference type="EMBL" id="GBN22749.1"/>
    </source>
</evidence>
<evidence type="ECO:0000259" key="1">
    <source>
        <dbReference type="PROSITE" id="PS50878"/>
    </source>
</evidence>
<protein>
    <recommendedName>
        <fullName evidence="1">Reverse transcriptase domain-containing protein</fullName>
    </recommendedName>
</protein>
<dbReference type="Proteomes" id="UP000499080">
    <property type="component" value="Unassembled WGS sequence"/>
</dbReference>
<organism evidence="2 3">
    <name type="scientific">Araneus ventricosus</name>
    <name type="common">Orbweaver spider</name>
    <name type="synonym">Epeira ventricosa</name>
    <dbReference type="NCBI Taxonomy" id="182803"/>
    <lineage>
        <taxon>Eukaryota</taxon>
        <taxon>Metazoa</taxon>
        <taxon>Ecdysozoa</taxon>
        <taxon>Arthropoda</taxon>
        <taxon>Chelicerata</taxon>
        <taxon>Arachnida</taxon>
        <taxon>Araneae</taxon>
        <taxon>Araneomorphae</taxon>
        <taxon>Entelegynae</taxon>
        <taxon>Araneoidea</taxon>
        <taxon>Araneidae</taxon>
        <taxon>Araneus</taxon>
    </lineage>
</organism>
<feature type="domain" description="Reverse transcriptase" evidence="1">
    <location>
        <begin position="1"/>
        <end position="106"/>
    </location>
</feature>
<evidence type="ECO:0000313" key="3">
    <source>
        <dbReference type="Proteomes" id="UP000499080"/>
    </source>
</evidence>
<dbReference type="InterPro" id="IPR000477">
    <property type="entry name" value="RT_dom"/>
</dbReference>
<gene>
    <name evidence="2" type="ORF">AVEN_38017_1</name>
</gene>
<dbReference type="EMBL" id="BGPR01006900">
    <property type="protein sequence ID" value="GBN22749.1"/>
    <property type="molecule type" value="Genomic_DNA"/>
</dbReference>
<dbReference type="AlphaFoldDB" id="A0A4Y2M7U2"/>
<name>A0A4Y2M7U2_ARAVE</name>
<accession>A0A4Y2M7U2</accession>
<keyword evidence="3" id="KW-1185">Reference proteome</keyword>
<dbReference type="OrthoDB" id="6437707at2759"/>
<reference evidence="2 3" key="1">
    <citation type="journal article" date="2019" name="Sci. Rep.">
        <title>Orb-weaving spider Araneus ventricosus genome elucidates the spidroin gene catalogue.</title>
        <authorList>
            <person name="Kono N."/>
            <person name="Nakamura H."/>
            <person name="Ohtoshi R."/>
            <person name="Moran D.A.P."/>
            <person name="Shinohara A."/>
            <person name="Yoshida Y."/>
            <person name="Fujiwara M."/>
            <person name="Mori M."/>
            <person name="Tomita M."/>
            <person name="Arakawa K."/>
        </authorList>
    </citation>
    <scope>NUCLEOTIDE SEQUENCE [LARGE SCALE GENOMIC DNA]</scope>
</reference>
<comment type="caution">
    <text evidence="2">The sequence shown here is derived from an EMBL/GenBank/DDBJ whole genome shotgun (WGS) entry which is preliminary data.</text>
</comment>